<protein>
    <submittedName>
        <fullName evidence="4">OTU domain-containing protein</fullName>
    </submittedName>
</protein>
<accession>A0A0R3SFM2</accession>
<feature type="compositionally biased region" description="Basic and acidic residues" evidence="1">
    <location>
        <begin position="424"/>
        <end position="438"/>
    </location>
</feature>
<feature type="compositionally biased region" description="Polar residues" evidence="1">
    <location>
        <begin position="411"/>
        <end position="423"/>
    </location>
</feature>
<feature type="compositionally biased region" description="Basic and acidic residues" evidence="1">
    <location>
        <begin position="56"/>
        <end position="66"/>
    </location>
</feature>
<proteinExistence type="predicted"/>
<name>A0A0R3SFM2_HYMDI</name>
<sequence>MEEISNLDGKNTQMSFFYSVPSNDKANDSSERKEIALSAELLDHQVGGQIGRLRTQQKDRTRRIDEGNGLEHQNPSRGDSPGRFFGASETLTNDKHLTTTAASTVMRTTASKHIYNEICSLVKWTERLQSFDMDFQQALEEGIAVNWWSHCQPTCDLISLLNRKNGDCLLDSVLQATMSVCDEDGQLRRTLTNFLSKYESYFKQVWLQHEAEVASNLGEFSYELSIEALDDEWSYVRNHFSALIPRTFPKSPRQQNHQQHQETYPLSASEKEDTFYIPLYDANKSILPLPFASFYLKSSSPNFSTPVIGKAASLSDELRASSGIQKKVDSTSAILYLLKVRLETVPASIPENFDEAKDHLTSQLLLVRFHNRLLSNSSLQIEQYVKNSIAEHRKSQKRVIVFKNGQPEYQTFIGSQNPIQRASNDYERERRGRGRNDNDISEDEENNNGTPLPNVPSKVRIGPSKIPLQVQSFNISPKDPQSYPTFQNSREKLPELGTPSEIPEYPPQSPLILHTNDPYCHDYVSPDGRQIGRVPNAISKLLASTGNDVSIGRNVYSLLPSVHYRPPTPISRNPWCERNNSVHLTMPFPNTFTNVTEITNGIKVVNSDKVEYPRSCQLPCLSYPPNTGDISKSNTLPKEGLTANDQGTVIMPVLSKNDRYTLS</sequence>
<evidence type="ECO:0000313" key="4">
    <source>
        <dbReference type="WBParaSite" id="HDID_0000364901-mRNA-1"/>
    </source>
</evidence>
<feature type="region of interest" description="Disordered" evidence="1">
    <location>
        <begin position="48"/>
        <end position="89"/>
    </location>
</feature>
<reference evidence="2 3" key="2">
    <citation type="submission" date="2018-11" db="EMBL/GenBank/DDBJ databases">
        <authorList>
            <consortium name="Pathogen Informatics"/>
        </authorList>
    </citation>
    <scope>NUCLEOTIDE SEQUENCE [LARGE SCALE GENOMIC DNA]</scope>
</reference>
<dbReference type="STRING" id="6216.A0A0R3SFM2"/>
<feature type="region of interest" description="Disordered" evidence="1">
    <location>
        <begin position="411"/>
        <end position="461"/>
    </location>
</feature>
<dbReference type="WBParaSite" id="HDID_0000364901-mRNA-1">
    <property type="protein sequence ID" value="HDID_0000364901-mRNA-1"/>
    <property type="gene ID" value="HDID_0000364901"/>
</dbReference>
<dbReference type="AlphaFoldDB" id="A0A0R3SFM2"/>
<gene>
    <name evidence="2" type="ORF">HDID_LOCUS3647</name>
</gene>
<dbReference type="EMBL" id="UYSG01001158">
    <property type="protein sequence ID" value="VDL36578.1"/>
    <property type="molecule type" value="Genomic_DNA"/>
</dbReference>
<dbReference type="OrthoDB" id="6275030at2759"/>
<evidence type="ECO:0000313" key="2">
    <source>
        <dbReference type="EMBL" id="VDL36578.1"/>
    </source>
</evidence>
<evidence type="ECO:0000256" key="1">
    <source>
        <dbReference type="SAM" id="MobiDB-lite"/>
    </source>
</evidence>
<evidence type="ECO:0000313" key="3">
    <source>
        <dbReference type="Proteomes" id="UP000274504"/>
    </source>
</evidence>
<dbReference type="Proteomes" id="UP000274504">
    <property type="component" value="Unassembled WGS sequence"/>
</dbReference>
<reference evidence="4" key="1">
    <citation type="submission" date="2017-02" db="UniProtKB">
        <authorList>
            <consortium name="WormBaseParasite"/>
        </authorList>
    </citation>
    <scope>IDENTIFICATION</scope>
</reference>
<organism evidence="4">
    <name type="scientific">Hymenolepis diminuta</name>
    <name type="common">Rat tapeworm</name>
    <dbReference type="NCBI Taxonomy" id="6216"/>
    <lineage>
        <taxon>Eukaryota</taxon>
        <taxon>Metazoa</taxon>
        <taxon>Spiralia</taxon>
        <taxon>Lophotrochozoa</taxon>
        <taxon>Platyhelminthes</taxon>
        <taxon>Cestoda</taxon>
        <taxon>Eucestoda</taxon>
        <taxon>Cyclophyllidea</taxon>
        <taxon>Hymenolepididae</taxon>
        <taxon>Hymenolepis</taxon>
    </lineage>
</organism>